<sequence length="47" mass="5454">MEALPLWRRFVAGADDRIEFVDPRRAQAEWFGLGDPWPVGEPFPRQA</sequence>
<evidence type="ECO:0000313" key="2">
    <source>
        <dbReference type="Proteomes" id="UP001596203"/>
    </source>
</evidence>
<evidence type="ECO:0000313" key="1">
    <source>
        <dbReference type="EMBL" id="MFC6023454.1"/>
    </source>
</evidence>
<name>A0ABW1KRF9_9ACTN</name>
<dbReference type="Proteomes" id="UP001596203">
    <property type="component" value="Unassembled WGS sequence"/>
</dbReference>
<keyword evidence="2" id="KW-1185">Reference proteome</keyword>
<reference evidence="2" key="1">
    <citation type="journal article" date="2019" name="Int. J. Syst. Evol. Microbiol.">
        <title>The Global Catalogue of Microorganisms (GCM) 10K type strain sequencing project: providing services to taxonomists for standard genome sequencing and annotation.</title>
        <authorList>
            <consortium name="The Broad Institute Genomics Platform"/>
            <consortium name="The Broad Institute Genome Sequencing Center for Infectious Disease"/>
            <person name="Wu L."/>
            <person name="Ma J."/>
        </authorList>
    </citation>
    <scope>NUCLEOTIDE SEQUENCE [LARGE SCALE GENOMIC DNA]</scope>
    <source>
        <strain evidence="2">ZS-35-S2</strain>
    </source>
</reference>
<organism evidence="1 2">
    <name type="scientific">Plantactinospora solaniradicis</name>
    <dbReference type="NCBI Taxonomy" id="1723736"/>
    <lineage>
        <taxon>Bacteria</taxon>
        <taxon>Bacillati</taxon>
        <taxon>Actinomycetota</taxon>
        <taxon>Actinomycetes</taxon>
        <taxon>Micromonosporales</taxon>
        <taxon>Micromonosporaceae</taxon>
        <taxon>Plantactinospora</taxon>
    </lineage>
</organism>
<dbReference type="EMBL" id="JBHSPR010000090">
    <property type="protein sequence ID" value="MFC6023454.1"/>
    <property type="molecule type" value="Genomic_DNA"/>
</dbReference>
<proteinExistence type="predicted"/>
<gene>
    <name evidence="1" type="ORF">ACFP2T_45775</name>
</gene>
<accession>A0ABW1KRF9</accession>
<protein>
    <submittedName>
        <fullName evidence="1">Uncharacterized protein</fullName>
    </submittedName>
</protein>
<dbReference type="RefSeq" id="WP_377433767.1">
    <property type="nucleotide sequence ID" value="NZ_JBHSPR010000090.1"/>
</dbReference>
<comment type="caution">
    <text evidence="1">The sequence shown here is derived from an EMBL/GenBank/DDBJ whole genome shotgun (WGS) entry which is preliminary data.</text>
</comment>